<dbReference type="SUPFAM" id="SSF53474">
    <property type="entry name" value="alpha/beta-Hydrolases"/>
    <property type="match status" value="1"/>
</dbReference>
<feature type="domain" description="Peptidase S9 prolyl oligopeptidase catalytic" evidence="7">
    <location>
        <begin position="465"/>
        <end position="674"/>
    </location>
</feature>
<dbReference type="EMBL" id="ML119112">
    <property type="protein sequence ID" value="RPB15531.1"/>
    <property type="molecule type" value="Genomic_DNA"/>
</dbReference>
<dbReference type="Proteomes" id="UP000277580">
    <property type="component" value="Unassembled WGS sequence"/>
</dbReference>
<keyword evidence="5" id="KW-0720">Serine protease</keyword>
<reference evidence="8 9" key="1">
    <citation type="journal article" date="2018" name="Nat. Ecol. Evol.">
        <title>Pezizomycetes genomes reveal the molecular basis of ectomycorrhizal truffle lifestyle.</title>
        <authorList>
            <person name="Murat C."/>
            <person name="Payen T."/>
            <person name="Noel B."/>
            <person name="Kuo A."/>
            <person name="Morin E."/>
            <person name="Chen J."/>
            <person name="Kohler A."/>
            <person name="Krizsan K."/>
            <person name="Balestrini R."/>
            <person name="Da Silva C."/>
            <person name="Montanini B."/>
            <person name="Hainaut M."/>
            <person name="Levati E."/>
            <person name="Barry K.W."/>
            <person name="Belfiori B."/>
            <person name="Cichocki N."/>
            <person name="Clum A."/>
            <person name="Dockter R.B."/>
            <person name="Fauchery L."/>
            <person name="Guy J."/>
            <person name="Iotti M."/>
            <person name="Le Tacon F."/>
            <person name="Lindquist E.A."/>
            <person name="Lipzen A."/>
            <person name="Malagnac F."/>
            <person name="Mello A."/>
            <person name="Molinier V."/>
            <person name="Miyauchi S."/>
            <person name="Poulain J."/>
            <person name="Riccioni C."/>
            <person name="Rubini A."/>
            <person name="Sitrit Y."/>
            <person name="Splivallo R."/>
            <person name="Traeger S."/>
            <person name="Wang M."/>
            <person name="Zifcakova L."/>
            <person name="Wipf D."/>
            <person name="Zambonelli A."/>
            <person name="Paolocci F."/>
            <person name="Nowrousian M."/>
            <person name="Ottonello S."/>
            <person name="Baldrian P."/>
            <person name="Spatafora J.W."/>
            <person name="Henrissat B."/>
            <person name="Nagy L.G."/>
            <person name="Aury J.M."/>
            <person name="Wincker P."/>
            <person name="Grigoriev I.V."/>
            <person name="Bonfante P."/>
            <person name="Martin F.M."/>
        </authorList>
    </citation>
    <scope>NUCLEOTIDE SEQUENCE [LARGE SCALE GENOMIC DNA]</scope>
    <source>
        <strain evidence="8 9">CCBAS932</strain>
    </source>
</reference>
<evidence type="ECO:0000259" key="7">
    <source>
        <dbReference type="Pfam" id="PF00326"/>
    </source>
</evidence>
<accession>A0A3N4L4H7</accession>
<keyword evidence="4 8" id="KW-0378">Hydrolase</keyword>
<dbReference type="Gene3D" id="3.40.50.1820">
    <property type="entry name" value="alpha/beta hydrolase"/>
    <property type="match status" value="1"/>
</dbReference>
<dbReference type="InterPro" id="IPR029058">
    <property type="entry name" value="AB_hydrolase_fold"/>
</dbReference>
<evidence type="ECO:0000256" key="3">
    <source>
        <dbReference type="ARBA" id="ARBA00022729"/>
    </source>
</evidence>
<dbReference type="Pfam" id="PF00326">
    <property type="entry name" value="Peptidase_S9"/>
    <property type="match status" value="1"/>
</dbReference>
<feature type="non-terminal residue" evidence="8">
    <location>
        <position position="675"/>
    </location>
</feature>
<feature type="non-terminal residue" evidence="8">
    <location>
        <position position="1"/>
    </location>
</feature>
<evidence type="ECO:0000313" key="8">
    <source>
        <dbReference type="EMBL" id="RPB15531.1"/>
    </source>
</evidence>
<evidence type="ECO:0000256" key="4">
    <source>
        <dbReference type="ARBA" id="ARBA00022801"/>
    </source>
</evidence>
<name>A0A3N4L4H7_9PEZI</name>
<dbReference type="PANTHER" id="PTHR42776">
    <property type="entry name" value="SERINE PEPTIDASE S9 FAMILY MEMBER"/>
    <property type="match status" value="1"/>
</dbReference>
<dbReference type="PANTHER" id="PTHR42776:SF13">
    <property type="entry name" value="DIPEPTIDYL-PEPTIDASE 5"/>
    <property type="match status" value="1"/>
</dbReference>
<dbReference type="SUPFAM" id="SSF82171">
    <property type="entry name" value="DPP6 N-terminal domain-like"/>
    <property type="match status" value="1"/>
</dbReference>
<evidence type="ECO:0000256" key="1">
    <source>
        <dbReference type="ARBA" id="ARBA00010040"/>
    </source>
</evidence>
<sequence>NRDLLSAPRRGEAVPNKAGTLAIFHSSTYSFDSHSKTSTWSLLNLDTGATSVLFNDTAVQEVAWLNDDSILYINETNPDVKGGSQLWLSNCHNPDTKKLFASLNAPVSNLKPVVRGEYLNFVVSALSTPSTGEAYNAETAPKKYTSGLSYESLFVRHWDSYIKPQRSSLFTGPESNSDAVHKQLMNLLGSGSKLETPVAPFGGAEDFTISPDGDTVAFLSKSPDLNPANNTQTLLYTVPFSDGSKPCPINPPEKKDTDGNLIAQGASSSPVYSPDGKYIAYLQMYQNGYESDQNKIFLYEISSSKTTLLLKDWDNSPSKLVWAPDSAALYIVAENNGRGKLFKTGIVGANSGDVEELISENSVNGVHILPTGKLLISKNSLTSSTGYFTLDPSSKTVTPLLSPVKVDKELSSLEKVTVEDFSFKGADDVEVHGLITKPSNFDAKKKWKMAFFIHGGPQGAWTDSWSTRWNPAVFAEHGYVVVAVNPTGSTGYGQKFVDGIQGQWGGRPYIDLEKAFEYLEKSDKYSYIDFDNSVALGASYGGYMINYIQGKPLGRKFKALVCHDGVFSTLNQYSSEELYFPQHDFEGKIWENRAGYSKWDPAALVTNWATPQLVIHNELDYRLPVSEGLAVFNILQELGVPSKFLTFPDENHWVLKPENSLFWHETVLEWIDRWT</sequence>
<dbReference type="InParanoid" id="A0A3N4L4H7"/>
<evidence type="ECO:0000256" key="2">
    <source>
        <dbReference type="ARBA" id="ARBA00022670"/>
    </source>
</evidence>
<dbReference type="InterPro" id="IPR011659">
    <property type="entry name" value="WD40"/>
</dbReference>
<evidence type="ECO:0000256" key="5">
    <source>
        <dbReference type="ARBA" id="ARBA00022825"/>
    </source>
</evidence>
<dbReference type="Gene3D" id="2.120.10.30">
    <property type="entry name" value="TolB, C-terminal domain"/>
    <property type="match status" value="1"/>
</dbReference>
<gene>
    <name evidence="8" type="ORF">P167DRAFT_474800</name>
</gene>
<keyword evidence="2" id="KW-0645">Protease</keyword>
<dbReference type="STRING" id="1392247.A0A3N4L4H7"/>
<dbReference type="GO" id="GO:0006508">
    <property type="term" value="P:proteolysis"/>
    <property type="evidence" value="ECO:0007669"/>
    <property type="project" value="UniProtKB-KW"/>
</dbReference>
<evidence type="ECO:0000256" key="6">
    <source>
        <dbReference type="ARBA" id="ARBA00032829"/>
    </source>
</evidence>
<keyword evidence="3" id="KW-0732">Signal</keyword>
<dbReference type="GO" id="GO:0004252">
    <property type="term" value="F:serine-type endopeptidase activity"/>
    <property type="evidence" value="ECO:0007669"/>
    <property type="project" value="TreeGrafter"/>
</dbReference>
<evidence type="ECO:0000313" key="9">
    <source>
        <dbReference type="Proteomes" id="UP000277580"/>
    </source>
</evidence>
<dbReference type="InterPro" id="IPR011042">
    <property type="entry name" value="6-blade_b-propeller_TolB-like"/>
</dbReference>
<organism evidence="8 9">
    <name type="scientific">Morchella conica CCBAS932</name>
    <dbReference type="NCBI Taxonomy" id="1392247"/>
    <lineage>
        <taxon>Eukaryota</taxon>
        <taxon>Fungi</taxon>
        <taxon>Dikarya</taxon>
        <taxon>Ascomycota</taxon>
        <taxon>Pezizomycotina</taxon>
        <taxon>Pezizomycetes</taxon>
        <taxon>Pezizales</taxon>
        <taxon>Morchellaceae</taxon>
        <taxon>Morchella</taxon>
    </lineage>
</organism>
<dbReference type="InterPro" id="IPR001375">
    <property type="entry name" value="Peptidase_S9_cat"/>
</dbReference>
<proteinExistence type="inferred from homology"/>
<dbReference type="AlphaFoldDB" id="A0A3N4L4H7"/>
<dbReference type="OrthoDB" id="416344at2759"/>
<dbReference type="FunFam" id="3.40.50.1820:FF:000028">
    <property type="entry name" value="S9 family peptidase"/>
    <property type="match status" value="1"/>
</dbReference>
<keyword evidence="9" id="KW-1185">Reference proteome</keyword>
<comment type="similarity">
    <text evidence="1">Belongs to the peptidase S9C family.</text>
</comment>
<protein>
    <recommendedName>
        <fullName evidence="6">Dipeptidyl-peptidase V</fullName>
    </recommendedName>
</protein>
<dbReference type="Pfam" id="PF07676">
    <property type="entry name" value="PD40"/>
    <property type="match status" value="2"/>
</dbReference>